<dbReference type="PIRSF" id="PIRSF018579">
    <property type="entry name" value="Sbp"/>
    <property type="match status" value="1"/>
</dbReference>
<name>A0A1Q6R5X5_9FIRM</name>
<dbReference type="EMBL" id="MNTG01000027">
    <property type="protein sequence ID" value="OLA37778.1"/>
    <property type="molecule type" value="Genomic_DNA"/>
</dbReference>
<dbReference type="InterPro" id="IPR009709">
    <property type="entry name" value="DUF1290"/>
</dbReference>
<gene>
    <name evidence="2" type="ORF">BHW43_05115</name>
</gene>
<dbReference type="RefSeq" id="WP_210684307.1">
    <property type="nucleotide sequence ID" value="NZ_CAJJTE010000002.1"/>
</dbReference>
<dbReference type="GO" id="GO:0005886">
    <property type="term" value="C:plasma membrane"/>
    <property type="evidence" value="ECO:0007669"/>
    <property type="project" value="UniProtKB-SubCell"/>
</dbReference>
<comment type="subcellular location">
    <subcellularLocation>
        <location evidence="1">Cell membrane</location>
        <topology evidence="1">Multi-pass membrane protein</topology>
    </subcellularLocation>
</comment>
<comment type="caution">
    <text evidence="2">The sequence shown here is derived from an EMBL/GenBank/DDBJ whole genome shotgun (WGS) entry which is preliminary data.</text>
</comment>
<comment type="similarity">
    <text evidence="1">Belongs to the sbp family.</text>
</comment>
<proteinExistence type="inferred from homology"/>
<evidence type="ECO:0000313" key="2">
    <source>
        <dbReference type="EMBL" id="OLA37778.1"/>
    </source>
</evidence>
<protein>
    <submittedName>
        <fullName evidence="2">Uncharacterized protein</fullName>
    </submittedName>
</protein>
<dbReference type="Pfam" id="PF06947">
    <property type="entry name" value="DUF1290"/>
    <property type="match status" value="1"/>
</dbReference>
<evidence type="ECO:0000256" key="1">
    <source>
        <dbReference type="PIRNR" id="PIRNR018579"/>
    </source>
</evidence>
<dbReference type="Proteomes" id="UP000186777">
    <property type="component" value="Unassembled WGS sequence"/>
</dbReference>
<sequence>MIGFAFAGLLLGLILGVYCPFRVPPEYARLLAVAVMAGMDAVLGGVRASLEGNYDTQVFISGFFINGILAAFLCYAGNLIGIDLYLVAVLIFGMRIFQNLGIIRRLYMGK</sequence>
<dbReference type="AlphaFoldDB" id="A0A1Q6R5X5"/>
<keyword evidence="1" id="KW-1003">Cell membrane</keyword>
<reference evidence="2 3" key="1">
    <citation type="journal article" date="2016" name="Nat. Biotechnol.">
        <title>Measurement of bacterial replication rates in microbial communities.</title>
        <authorList>
            <person name="Brown C.T."/>
            <person name="Olm M.R."/>
            <person name="Thomas B.C."/>
            <person name="Banfield J.F."/>
        </authorList>
    </citation>
    <scope>NUCLEOTIDE SEQUENCE [LARGE SCALE GENOMIC DNA]</scope>
    <source>
        <strain evidence="2">46_33</strain>
    </source>
</reference>
<dbReference type="STRING" id="626940.BHW43_05115"/>
<evidence type="ECO:0000313" key="3">
    <source>
        <dbReference type="Proteomes" id="UP000186777"/>
    </source>
</evidence>
<keyword evidence="1" id="KW-0812">Transmembrane</keyword>
<accession>A0A1Q6R5X5</accession>
<organism evidence="2 3">
    <name type="scientific">Phascolarctobacterium succinatutens</name>
    <dbReference type="NCBI Taxonomy" id="626940"/>
    <lineage>
        <taxon>Bacteria</taxon>
        <taxon>Bacillati</taxon>
        <taxon>Bacillota</taxon>
        <taxon>Negativicutes</taxon>
        <taxon>Acidaminococcales</taxon>
        <taxon>Acidaminococcaceae</taxon>
        <taxon>Phascolarctobacterium</taxon>
    </lineage>
</organism>
<keyword evidence="1" id="KW-0472">Membrane</keyword>